<organism evidence="1">
    <name type="scientific">marine sediment metagenome</name>
    <dbReference type="NCBI Taxonomy" id="412755"/>
    <lineage>
        <taxon>unclassified sequences</taxon>
        <taxon>metagenomes</taxon>
        <taxon>ecological metagenomes</taxon>
    </lineage>
</organism>
<evidence type="ECO:0008006" key="2">
    <source>
        <dbReference type="Google" id="ProtNLM"/>
    </source>
</evidence>
<dbReference type="AlphaFoldDB" id="A0A0F9R4R8"/>
<name>A0A0F9R4R8_9ZZZZ</name>
<sequence length="61" mass="6995">MDDESKPVWDYHFHTVVGGSIDMTKLHAEFQKLGAAGWELTSTFVFGQTFTAIFKQQREKT</sequence>
<reference evidence="1" key="1">
    <citation type="journal article" date="2015" name="Nature">
        <title>Complex archaea that bridge the gap between prokaryotes and eukaryotes.</title>
        <authorList>
            <person name="Spang A."/>
            <person name="Saw J.H."/>
            <person name="Jorgensen S.L."/>
            <person name="Zaremba-Niedzwiedzka K."/>
            <person name="Martijn J."/>
            <person name="Lind A.E."/>
            <person name="van Eijk R."/>
            <person name="Schleper C."/>
            <person name="Guy L."/>
            <person name="Ettema T.J."/>
        </authorList>
    </citation>
    <scope>NUCLEOTIDE SEQUENCE</scope>
</reference>
<protein>
    <recommendedName>
        <fullName evidence="2">DUF4177 domain-containing protein</fullName>
    </recommendedName>
</protein>
<comment type="caution">
    <text evidence="1">The sequence shown here is derived from an EMBL/GenBank/DDBJ whole genome shotgun (WGS) entry which is preliminary data.</text>
</comment>
<dbReference type="EMBL" id="LAZR01001057">
    <property type="protein sequence ID" value="KKN51585.1"/>
    <property type="molecule type" value="Genomic_DNA"/>
</dbReference>
<proteinExistence type="predicted"/>
<accession>A0A0F9R4R8</accession>
<evidence type="ECO:0000313" key="1">
    <source>
        <dbReference type="EMBL" id="KKN51585.1"/>
    </source>
</evidence>
<gene>
    <name evidence="1" type="ORF">LCGC14_0621270</name>
</gene>